<evidence type="ECO:0000313" key="1">
    <source>
        <dbReference type="EMBL" id="NTC27045.1"/>
    </source>
</evidence>
<reference evidence="1" key="1">
    <citation type="journal article" date="2020" name="Science">
        <title>Unexpected conservation and global transmission of agrobacterial virulence plasmids.</title>
        <authorList>
            <person name="Weisberg A.J."/>
            <person name="Davis E.W. 2nd"/>
            <person name="Tabima J."/>
            <person name="Belcher M.S."/>
            <person name="Miller M."/>
            <person name="Kuo C.H."/>
            <person name="Loper J.E."/>
            <person name="Grunwald N.J."/>
            <person name="Putnam M.L."/>
            <person name="Chang J.H."/>
        </authorList>
    </citation>
    <scope>NUCLEOTIDE SEQUENCE</scope>
    <source>
        <strain evidence="1">17-1853-1a</strain>
    </source>
</reference>
<evidence type="ECO:0000313" key="2">
    <source>
        <dbReference type="Proteomes" id="UP000702952"/>
    </source>
</evidence>
<dbReference type="EMBL" id="JAAMAY010000005">
    <property type="protein sequence ID" value="NTC27045.1"/>
    <property type="molecule type" value="Genomic_DNA"/>
</dbReference>
<name>A0AA44F124_AGRTU</name>
<gene>
    <name evidence="1" type="ORF">G6M46_02595</name>
</gene>
<dbReference type="Proteomes" id="UP000702952">
    <property type="component" value="Unassembled WGS sequence"/>
</dbReference>
<comment type="caution">
    <text evidence="1">The sequence shown here is derived from an EMBL/GenBank/DDBJ whole genome shotgun (WGS) entry which is preliminary data.</text>
</comment>
<dbReference type="RefSeq" id="WP_139322509.1">
    <property type="nucleotide sequence ID" value="NZ_CP011246.1"/>
</dbReference>
<dbReference type="AlphaFoldDB" id="A0AA44F124"/>
<proteinExistence type="predicted"/>
<accession>A0AA44F124</accession>
<protein>
    <submittedName>
        <fullName evidence="1">Uncharacterized protein</fullName>
    </submittedName>
</protein>
<organism evidence="1 2">
    <name type="scientific">Agrobacterium tumefaciens</name>
    <dbReference type="NCBI Taxonomy" id="358"/>
    <lineage>
        <taxon>Bacteria</taxon>
        <taxon>Pseudomonadati</taxon>
        <taxon>Pseudomonadota</taxon>
        <taxon>Alphaproteobacteria</taxon>
        <taxon>Hyphomicrobiales</taxon>
        <taxon>Rhizobiaceae</taxon>
        <taxon>Rhizobium/Agrobacterium group</taxon>
        <taxon>Agrobacterium</taxon>
        <taxon>Agrobacterium tumefaciens complex</taxon>
    </lineage>
</organism>
<sequence length="82" mass="9226">MFDFTHHNLHIESGVLTTRICASASADAALRRSFVVNMGGFCRSAKIAIWRLTVHYSLTMALLLLRRGFDFNQGEGRIGREI</sequence>